<keyword evidence="3" id="KW-1185">Reference proteome</keyword>
<evidence type="ECO:0000313" key="2">
    <source>
        <dbReference type="EMBL" id="WSD11172.1"/>
    </source>
</evidence>
<sequence>MAEDALLAIVDEAVPAQPVADRVVAARGRPGPVSGAVTQTGGEQISVYHRLNARLSRLFIDDGFDELGKRAFWLLSCHQRILHQAVNFACATHPDPRAEAARPRMRGRAASARGLAAALSRG</sequence>
<dbReference type="GeneID" id="91548828"/>
<gene>
    <name evidence="1" type="ORF">OIE73_00080</name>
    <name evidence="2" type="ORF">OIE73_39645</name>
</gene>
<name>A0ABZ1GY55_9ACTN</name>
<dbReference type="Proteomes" id="UP001335325">
    <property type="component" value="Chromosome"/>
</dbReference>
<dbReference type="EMBL" id="CP109134">
    <property type="protein sequence ID" value="WSD04331.1"/>
    <property type="molecule type" value="Genomic_DNA"/>
</dbReference>
<proteinExistence type="predicted"/>
<protein>
    <submittedName>
        <fullName evidence="2">Uncharacterized protein</fullName>
    </submittedName>
</protein>
<dbReference type="EMBL" id="CP109134">
    <property type="protein sequence ID" value="WSD11172.1"/>
    <property type="molecule type" value="Genomic_DNA"/>
</dbReference>
<evidence type="ECO:0000313" key="1">
    <source>
        <dbReference type="EMBL" id="WSD04331.1"/>
    </source>
</evidence>
<organism evidence="2 3">
    <name type="scientific">Streptomyces hirsutus</name>
    <dbReference type="NCBI Taxonomy" id="35620"/>
    <lineage>
        <taxon>Bacteria</taxon>
        <taxon>Bacillati</taxon>
        <taxon>Actinomycetota</taxon>
        <taxon>Actinomycetes</taxon>
        <taxon>Kitasatosporales</taxon>
        <taxon>Streptomycetaceae</taxon>
        <taxon>Streptomyces</taxon>
    </lineage>
</organism>
<dbReference type="RefSeq" id="WP_326750662.1">
    <property type="nucleotide sequence ID" value="NZ_CP109134.1"/>
</dbReference>
<reference evidence="2 3" key="1">
    <citation type="submission" date="2022-10" db="EMBL/GenBank/DDBJ databases">
        <title>The complete genomes of actinobacterial strains from the NBC collection.</title>
        <authorList>
            <person name="Joergensen T.S."/>
            <person name="Alvarez Arevalo M."/>
            <person name="Sterndorff E.B."/>
            <person name="Faurdal D."/>
            <person name="Vuksanovic O."/>
            <person name="Mourched A.-S."/>
            <person name="Charusanti P."/>
            <person name="Shaw S."/>
            <person name="Blin K."/>
            <person name="Weber T."/>
        </authorList>
    </citation>
    <scope>NUCLEOTIDE SEQUENCE [LARGE SCALE GENOMIC DNA]</scope>
    <source>
        <strain evidence="2 3">NBC 01753</strain>
    </source>
</reference>
<evidence type="ECO:0000313" key="3">
    <source>
        <dbReference type="Proteomes" id="UP001335325"/>
    </source>
</evidence>
<accession>A0ABZ1GY55</accession>